<proteinExistence type="predicted"/>
<gene>
    <name evidence="7" type="ORF">Rhopal_003969-T1</name>
</gene>
<sequence>MSDSGEWSYYAYKPSYGLAYMGIACFAVLFLVQAGLLARYRTYYMIPFLIGMLGETLGYAFRRVSSDHLTGRGKALGFYFVGETWTPIPSKWVTATFVTVDVVSIVVQGAGGSLFASDDPDTFSKAKPILLVGFIIQIIGLGLFGIFAGICTSASARNHLRARRASVPPGGWTKCLYTLYAGCVCVLVRGIFRTIEFGTGTGGDDKGYLLSIEAWLYGLEFAPILLAGIILSLSYPGRYVPSRRQMRRSPKSATSETLPLSHSGSNPVKEAA</sequence>
<feature type="transmembrane region" description="Helical" evidence="6">
    <location>
        <begin position="215"/>
        <end position="237"/>
    </location>
</feature>
<keyword evidence="3 6" id="KW-1133">Transmembrane helix</keyword>
<dbReference type="EMBL" id="BQKY01000007">
    <property type="protein sequence ID" value="GJN90955.1"/>
    <property type="molecule type" value="Genomic_DNA"/>
</dbReference>
<evidence type="ECO:0000256" key="3">
    <source>
        <dbReference type="ARBA" id="ARBA00022989"/>
    </source>
</evidence>
<protein>
    <submittedName>
        <fullName evidence="7">Uncharacterized protein</fullName>
    </submittedName>
</protein>
<feature type="region of interest" description="Disordered" evidence="5">
    <location>
        <begin position="244"/>
        <end position="272"/>
    </location>
</feature>
<keyword evidence="8" id="KW-1185">Reference proteome</keyword>
<feature type="transmembrane region" description="Helical" evidence="6">
    <location>
        <begin position="129"/>
        <end position="154"/>
    </location>
</feature>
<dbReference type="PANTHER" id="PTHR31465">
    <property type="entry name" value="PROTEIN RTA1-RELATED"/>
    <property type="match status" value="1"/>
</dbReference>
<dbReference type="Pfam" id="PF04479">
    <property type="entry name" value="RTA1"/>
    <property type="match status" value="1"/>
</dbReference>
<evidence type="ECO:0000256" key="1">
    <source>
        <dbReference type="ARBA" id="ARBA00004141"/>
    </source>
</evidence>
<organism evidence="7 8">
    <name type="scientific">Rhodotorula paludigena</name>
    <dbReference type="NCBI Taxonomy" id="86838"/>
    <lineage>
        <taxon>Eukaryota</taxon>
        <taxon>Fungi</taxon>
        <taxon>Dikarya</taxon>
        <taxon>Basidiomycota</taxon>
        <taxon>Pucciniomycotina</taxon>
        <taxon>Microbotryomycetes</taxon>
        <taxon>Sporidiobolales</taxon>
        <taxon>Sporidiobolaceae</taxon>
        <taxon>Rhodotorula</taxon>
    </lineage>
</organism>
<feature type="transmembrane region" description="Helical" evidence="6">
    <location>
        <begin position="43"/>
        <end position="61"/>
    </location>
</feature>
<comment type="subcellular location">
    <subcellularLocation>
        <location evidence="1">Membrane</location>
        <topology evidence="1">Multi-pass membrane protein</topology>
    </subcellularLocation>
</comment>
<dbReference type="InterPro" id="IPR007568">
    <property type="entry name" value="RTA1"/>
</dbReference>
<dbReference type="Proteomes" id="UP001342314">
    <property type="component" value="Unassembled WGS sequence"/>
</dbReference>
<feature type="compositionally biased region" description="Polar residues" evidence="5">
    <location>
        <begin position="251"/>
        <end position="266"/>
    </location>
</feature>
<dbReference type="PANTHER" id="PTHR31465:SF1">
    <property type="entry name" value="PROTEIN RTA1-RELATED"/>
    <property type="match status" value="1"/>
</dbReference>
<evidence type="ECO:0000313" key="7">
    <source>
        <dbReference type="EMBL" id="GJN90955.1"/>
    </source>
</evidence>
<comment type="caution">
    <text evidence="7">The sequence shown here is derived from an EMBL/GenBank/DDBJ whole genome shotgun (WGS) entry which is preliminary data.</text>
</comment>
<dbReference type="AlphaFoldDB" id="A0AAV5GM54"/>
<evidence type="ECO:0000256" key="6">
    <source>
        <dbReference type="SAM" id="Phobius"/>
    </source>
</evidence>
<accession>A0AAV5GM54</accession>
<feature type="transmembrane region" description="Helical" evidence="6">
    <location>
        <begin position="175"/>
        <end position="195"/>
    </location>
</feature>
<evidence type="ECO:0000256" key="2">
    <source>
        <dbReference type="ARBA" id="ARBA00022692"/>
    </source>
</evidence>
<feature type="transmembrane region" description="Helical" evidence="6">
    <location>
        <begin position="16"/>
        <end position="36"/>
    </location>
</feature>
<keyword evidence="2 6" id="KW-0812">Transmembrane</keyword>
<evidence type="ECO:0000256" key="5">
    <source>
        <dbReference type="SAM" id="MobiDB-lite"/>
    </source>
</evidence>
<evidence type="ECO:0000256" key="4">
    <source>
        <dbReference type="ARBA" id="ARBA00023136"/>
    </source>
</evidence>
<keyword evidence="4 6" id="KW-0472">Membrane</keyword>
<name>A0AAV5GM54_9BASI</name>
<dbReference type="GO" id="GO:0016020">
    <property type="term" value="C:membrane"/>
    <property type="evidence" value="ECO:0007669"/>
    <property type="project" value="UniProtKB-SubCell"/>
</dbReference>
<reference evidence="7 8" key="1">
    <citation type="submission" date="2021-12" db="EMBL/GenBank/DDBJ databases">
        <title>High titer production of polyol ester of fatty acids by Rhodotorula paludigena BS15 towards product separation-free biomass refinery.</title>
        <authorList>
            <person name="Mano J."/>
            <person name="Ono H."/>
            <person name="Tanaka T."/>
            <person name="Naito K."/>
            <person name="Sushida H."/>
            <person name="Ike M."/>
            <person name="Tokuyasu K."/>
            <person name="Kitaoka M."/>
        </authorList>
    </citation>
    <scope>NUCLEOTIDE SEQUENCE [LARGE SCALE GENOMIC DNA]</scope>
    <source>
        <strain evidence="7 8">BS15</strain>
    </source>
</reference>
<evidence type="ECO:0000313" key="8">
    <source>
        <dbReference type="Proteomes" id="UP001342314"/>
    </source>
</evidence>